<dbReference type="InterPro" id="IPR029058">
    <property type="entry name" value="AB_hydrolase_fold"/>
</dbReference>
<evidence type="ECO:0000313" key="6">
    <source>
        <dbReference type="Proteomes" id="UP000199245"/>
    </source>
</evidence>
<evidence type="ECO:0000256" key="3">
    <source>
        <dbReference type="PROSITE-ProRule" id="PRU10038"/>
    </source>
</evidence>
<accession>A0A1G7JLR8</accession>
<dbReference type="SUPFAM" id="SSF53474">
    <property type="entry name" value="alpha/beta-Hydrolases"/>
    <property type="match status" value="1"/>
</dbReference>
<evidence type="ECO:0000256" key="1">
    <source>
        <dbReference type="ARBA" id="ARBA00010515"/>
    </source>
</evidence>
<name>A0A1G7JLR8_9BRAD</name>
<dbReference type="AlphaFoldDB" id="A0A1G7JLR8"/>
<dbReference type="PANTHER" id="PTHR48081:SF30">
    <property type="entry name" value="ACETYL-HYDROLASE LIPR-RELATED"/>
    <property type="match status" value="1"/>
</dbReference>
<dbReference type="PANTHER" id="PTHR48081">
    <property type="entry name" value="AB HYDROLASE SUPERFAMILY PROTEIN C4A8.06C"/>
    <property type="match status" value="1"/>
</dbReference>
<evidence type="ECO:0000313" key="5">
    <source>
        <dbReference type="EMBL" id="SDF25795.1"/>
    </source>
</evidence>
<dbReference type="InterPro" id="IPR033140">
    <property type="entry name" value="Lipase_GDXG_put_SER_AS"/>
</dbReference>
<sequence>MGRMDNTQDDLGVVRRRIAAAIESWSRASSLAEIRKSFEALFADGHDTRIETFKIGPMTAAWIAPRESSMHRVVLFCHGGGFQVGSIRSHFSLMLRIARASAARVLGFNYRLAPEHRCPAAADDALTAYLWLLNQGMPSSRIVVAGDSAGAALAMAVALGARDCGLPLPSGLALISPWLDLSMRGNSYASRAALDIFSKPAQLVAMARTYLGRNGNASDPSASPIEADLAGLPPILVHANDHDITLDDAFLLAARARQSGVDVQVRVWDGMFHHFQMFAELPQSRESLAELGHFIAERTGGGG</sequence>
<evidence type="ECO:0000256" key="2">
    <source>
        <dbReference type="ARBA" id="ARBA00022801"/>
    </source>
</evidence>
<dbReference type="EMBL" id="FMZW01000049">
    <property type="protein sequence ID" value="SDF25795.1"/>
    <property type="molecule type" value="Genomic_DNA"/>
</dbReference>
<dbReference type="Gene3D" id="3.40.50.1820">
    <property type="entry name" value="alpha/beta hydrolase"/>
    <property type="match status" value="1"/>
</dbReference>
<dbReference type="GO" id="GO:0004806">
    <property type="term" value="F:triacylglycerol lipase activity"/>
    <property type="evidence" value="ECO:0007669"/>
    <property type="project" value="TreeGrafter"/>
</dbReference>
<proteinExistence type="inferred from homology"/>
<feature type="domain" description="Alpha/beta hydrolase fold-3" evidence="4">
    <location>
        <begin position="74"/>
        <end position="276"/>
    </location>
</feature>
<protein>
    <submittedName>
        <fullName evidence="5">Acetyl esterase/lipase</fullName>
    </submittedName>
</protein>
<feature type="active site" evidence="3">
    <location>
        <position position="148"/>
    </location>
</feature>
<reference evidence="5 6" key="1">
    <citation type="submission" date="2016-10" db="EMBL/GenBank/DDBJ databases">
        <authorList>
            <person name="de Groot N.N."/>
        </authorList>
    </citation>
    <scope>NUCLEOTIDE SEQUENCE [LARGE SCALE GENOMIC DNA]</scope>
    <source>
        <strain evidence="5 6">R5</strain>
    </source>
</reference>
<dbReference type="PROSITE" id="PS01174">
    <property type="entry name" value="LIPASE_GDXG_SER"/>
    <property type="match status" value="1"/>
</dbReference>
<comment type="similarity">
    <text evidence="1">Belongs to the 'GDXG' lipolytic enzyme family.</text>
</comment>
<dbReference type="InterPro" id="IPR013094">
    <property type="entry name" value="AB_hydrolase_3"/>
</dbReference>
<evidence type="ECO:0000259" key="4">
    <source>
        <dbReference type="Pfam" id="PF07859"/>
    </source>
</evidence>
<gene>
    <name evidence="5" type="ORF">SAMN05216337_104932</name>
</gene>
<dbReference type="Proteomes" id="UP000199245">
    <property type="component" value="Unassembled WGS sequence"/>
</dbReference>
<dbReference type="Pfam" id="PF07859">
    <property type="entry name" value="Abhydrolase_3"/>
    <property type="match status" value="1"/>
</dbReference>
<organism evidence="5 6">
    <name type="scientific">Bradyrhizobium brasilense</name>
    <dbReference type="NCBI Taxonomy" id="1419277"/>
    <lineage>
        <taxon>Bacteria</taxon>
        <taxon>Pseudomonadati</taxon>
        <taxon>Pseudomonadota</taxon>
        <taxon>Alphaproteobacteria</taxon>
        <taxon>Hyphomicrobiales</taxon>
        <taxon>Nitrobacteraceae</taxon>
        <taxon>Bradyrhizobium</taxon>
    </lineage>
</organism>
<keyword evidence="2" id="KW-0378">Hydrolase</keyword>
<dbReference type="InterPro" id="IPR050300">
    <property type="entry name" value="GDXG_lipolytic_enzyme"/>
</dbReference>